<reference evidence="2 3" key="1">
    <citation type="submission" date="2015-04" db="EMBL/GenBank/DDBJ databases">
        <title>The draft genome sequence of Erythrobacr gangjinensis K7-2.</title>
        <authorList>
            <person name="Zhuang L."/>
            <person name="Liu Y."/>
            <person name="Shao Z."/>
        </authorList>
    </citation>
    <scope>NUCLEOTIDE SEQUENCE [LARGE SCALE GENOMIC DNA]</scope>
    <source>
        <strain evidence="2 3">K7-2</strain>
    </source>
</reference>
<organism evidence="2 3">
    <name type="scientific">Aurantiacibacter gangjinensis</name>
    <dbReference type="NCBI Taxonomy" id="502682"/>
    <lineage>
        <taxon>Bacteria</taxon>
        <taxon>Pseudomonadati</taxon>
        <taxon>Pseudomonadota</taxon>
        <taxon>Alphaproteobacteria</taxon>
        <taxon>Sphingomonadales</taxon>
        <taxon>Erythrobacteraceae</taxon>
        <taxon>Aurantiacibacter</taxon>
    </lineage>
</organism>
<comment type="caution">
    <text evidence="2">The sequence shown here is derived from an EMBL/GenBank/DDBJ whole genome shotgun (WGS) entry which is preliminary data.</text>
</comment>
<accession>A0A0G9MK61</accession>
<dbReference type="PATRIC" id="fig|502682.8.peg.2583"/>
<evidence type="ECO:0000313" key="2">
    <source>
        <dbReference type="EMBL" id="KLE31087.1"/>
    </source>
</evidence>
<sequence>MRIFVMALLVMCASAVSVRAQETVQRVGVWSINSFDGGCFMEATASDGTTVVYEVSSVDGSLTLLLGNRNWAALTSRDHVNLSVNFRSYRLLTTRYAVVRNPEFSFVRIPIPERYARNMFPMMITISVYHRNEMIFIHGPTRSDQDAFNATLRCAGAERDPFAG</sequence>
<feature type="chain" id="PRO_5002580315" evidence="1">
    <location>
        <begin position="21"/>
        <end position="164"/>
    </location>
</feature>
<dbReference type="AlphaFoldDB" id="A0A0G9MK61"/>
<evidence type="ECO:0000256" key="1">
    <source>
        <dbReference type="SAM" id="SignalP"/>
    </source>
</evidence>
<feature type="signal peptide" evidence="1">
    <location>
        <begin position="1"/>
        <end position="20"/>
    </location>
</feature>
<evidence type="ECO:0000313" key="3">
    <source>
        <dbReference type="Proteomes" id="UP000053070"/>
    </source>
</evidence>
<dbReference type="EMBL" id="LBHC01000003">
    <property type="protein sequence ID" value="KLE31087.1"/>
    <property type="molecule type" value="Genomic_DNA"/>
</dbReference>
<dbReference type="Proteomes" id="UP000053070">
    <property type="component" value="Unassembled WGS sequence"/>
</dbReference>
<proteinExistence type="predicted"/>
<dbReference type="RefSeq" id="WP_047007797.1">
    <property type="nucleotide sequence ID" value="NZ_CP018098.1"/>
</dbReference>
<keyword evidence="1" id="KW-0732">Signal</keyword>
<name>A0A0G9MK61_9SPHN</name>
<keyword evidence="3" id="KW-1185">Reference proteome</keyword>
<protein>
    <submittedName>
        <fullName evidence="2">Uncharacterized protein</fullName>
    </submittedName>
</protein>
<gene>
    <name evidence="2" type="ORF">AAW01_12660</name>
</gene>